<protein>
    <submittedName>
        <fullName evidence="1">Uncharacterized protein</fullName>
    </submittedName>
</protein>
<sequence length="161" mass="17265">MISAMPSIVFFHAPNDAAAGPNTSRPTLPDNGELSVVLRELECFLNDRSYDDVNCDERHLAIVSELGIYIDYYVATLTDTLRDALASADEETLEAALRHWPIAGELAPVARGAASAGERLYVRWSAYALGSVGSGLPRGPNSMINLGQGVRSRSGQGPFAE</sequence>
<name>A0A239K3V4_9ACTN</name>
<organism evidence="1 2">
    <name type="scientific">Actinoplanes regularis</name>
    <dbReference type="NCBI Taxonomy" id="52697"/>
    <lineage>
        <taxon>Bacteria</taxon>
        <taxon>Bacillati</taxon>
        <taxon>Actinomycetota</taxon>
        <taxon>Actinomycetes</taxon>
        <taxon>Micromonosporales</taxon>
        <taxon>Micromonosporaceae</taxon>
        <taxon>Actinoplanes</taxon>
    </lineage>
</organism>
<evidence type="ECO:0000313" key="1">
    <source>
        <dbReference type="EMBL" id="SNT11844.1"/>
    </source>
</evidence>
<dbReference type="AlphaFoldDB" id="A0A239K3V4"/>
<dbReference type="Proteomes" id="UP000198415">
    <property type="component" value="Unassembled WGS sequence"/>
</dbReference>
<keyword evidence="2" id="KW-1185">Reference proteome</keyword>
<reference evidence="1 2" key="1">
    <citation type="submission" date="2017-06" db="EMBL/GenBank/DDBJ databases">
        <authorList>
            <person name="Kim H.J."/>
            <person name="Triplett B.A."/>
        </authorList>
    </citation>
    <scope>NUCLEOTIDE SEQUENCE [LARGE SCALE GENOMIC DNA]</scope>
    <source>
        <strain evidence="1 2">DSM 43151</strain>
    </source>
</reference>
<proteinExistence type="predicted"/>
<dbReference type="EMBL" id="FZNR01000041">
    <property type="protein sequence ID" value="SNT11844.1"/>
    <property type="molecule type" value="Genomic_DNA"/>
</dbReference>
<gene>
    <name evidence="1" type="ORF">SAMN06264365_14122</name>
</gene>
<accession>A0A239K3V4</accession>
<evidence type="ECO:0000313" key="2">
    <source>
        <dbReference type="Proteomes" id="UP000198415"/>
    </source>
</evidence>